<dbReference type="EMBL" id="CP050292">
    <property type="protein sequence ID" value="QND71398.1"/>
    <property type="molecule type" value="Genomic_DNA"/>
</dbReference>
<evidence type="ECO:0000313" key="3">
    <source>
        <dbReference type="Proteomes" id="UP000515291"/>
    </source>
</evidence>
<reference evidence="3" key="1">
    <citation type="journal article" date="2020" name="Mol. Plant Microbe">
        <title>Rhizobial microsymbionts of the narrowly endemic Oxytropis species growing in Kamchatka are characterized by significant genetic diversity and possess a set of genes that are associated with T3SS and T6SS secretion systems and can affect the development of symbiosis.</title>
        <authorList>
            <person name="Safronova V."/>
            <person name="Guro P."/>
            <person name="Sazanova A."/>
            <person name="Kuznetsova I."/>
            <person name="Belimov A."/>
            <person name="Yakubov V."/>
            <person name="Chirak E."/>
            <person name="Afonin A."/>
            <person name="Gogolev Y."/>
            <person name="Andronov E."/>
            <person name="Tikhonovich I."/>
        </authorList>
    </citation>
    <scope>NUCLEOTIDE SEQUENCE [LARGE SCALE GENOMIC DNA]</scope>
    <source>
        <strain evidence="3">581</strain>
    </source>
</reference>
<evidence type="ECO:0000256" key="1">
    <source>
        <dbReference type="SAM" id="MobiDB-lite"/>
    </source>
</evidence>
<organism evidence="2 3">
    <name type="scientific">Tardiphaga robiniae</name>
    <dbReference type="NCBI Taxonomy" id="943830"/>
    <lineage>
        <taxon>Bacteria</taxon>
        <taxon>Pseudomonadati</taxon>
        <taxon>Pseudomonadota</taxon>
        <taxon>Alphaproteobacteria</taxon>
        <taxon>Hyphomicrobiales</taxon>
        <taxon>Nitrobacteraceae</taxon>
        <taxon>Tardiphaga</taxon>
    </lineage>
</organism>
<proteinExistence type="predicted"/>
<feature type="compositionally biased region" description="Basic and acidic residues" evidence="1">
    <location>
        <begin position="57"/>
        <end position="66"/>
    </location>
</feature>
<name>A0A7G6TXB6_9BRAD</name>
<evidence type="ECO:0000313" key="2">
    <source>
        <dbReference type="EMBL" id="QND71398.1"/>
    </source>
</evidence>
<sequence>MSAELAEKFGKSPLKSFDLALPSDGSAISQLVTYVQCDEAKWLEQEELDPVIPQVGEDGREGDSTAERSWWP</sequence>
<dbReference type="AlphaFoldDB" id="A0A7G6TXB6"/>
<dbReference type="RefSeq" id="WP_184517066.1">
    <property type="nucleotide sequence ID" value="NZ_CP050292.1"/>
</dbReference>
<dbReference type="Proteomes" id="UP000515291">
    <property type="component" value="Chromosome"/>
</dbReference>
<dbReference type="KEGG" id="trb:HB776_09215"/>
<feature type="region of interest" description="Disordered" evidence="1">
    <location>
        <begin position="48"/>
        <end position="72"/>
    </location>
</feature>
<accession>A0A7G6TXB6</accession>
<gene>
    <name evidence="2" type="ORF">HB776_09215</name>
</gene>
<protein>
    <submittedName>
        <fullName evidence="2">Uncharacterized protein</fullName>
    </submittedName>
</protein>